<evidence type="ECO:0000256" key="1">
    <source>
        <dbReference type="ARBA" id="ARBA00004141"/>
    </source>
</evidence>
<protein>
    <submittedName>
        <fullName evidence="6">DoxX family protein</fullName>
    </submittedName>
</protein>
<evidence type="ECO:0000313" key="7">
    <source>
        <dbReference type="Proteomes" id="UP001611383"/>
    </source>
</evidence>
<dbReference type="Proteomes" id="UP001611383">
    <property type="component" value="Chromosome"/>
</dbReference>
<reference evidence="6 7" key="1">
    <citation type="submission" date="2019-08" db="EMBL/GenBank/DDBJ databases">
        <title>Archangium and Cystobacter genomes.</title>
        <authorList>
            <person name="Chen I.-C.K."/>
            <person name="Wielgoss S."/>
        </authorList>
    </citation>
    <scope>NUCLEOTIDE SEQUENCE [LARGE SCALE GENOMIC DNA]</scope>
    <source>
        <strain evidence="6 7">Cbm 6</strain>
    </source>
</reference>
<keyword evidence="3 5" id="KW-1133">Transmembrane helix</keyword>
<feature type="transmembrane region" description="Helical" evidence="5">
    <location>
        <begin position="16"/>
        <end position="36"/>
    </location>
</feature>
<feature type="transmembrane region" description="Helical" evidence="5">
    <location>
        <begin position="101"/>
        <end position="119"/>
    </location>
</feature>
<keyword evidence="7" id="KW-1185">Reference proteome</keyword>
<feature type="transmembrane region" description="Helical" evidence="5">
    <location>
        <begin position="139"/>
        <end position="156"/>
    </location>
</feature>
<dbReference type="Pfam" id="PF07681">
    <property type="entry name" value="DoxX"/>
    <property type="match status" value="1"/>
</dbReference>
<evidence type="ECO:0000313" key="6">
    <source>
        <dbReference type="EMBL" id="WNG43845.1"/>
    </source>
</evidence>
<evidence type="ECO:0000256" key="2">
    <source>
        <dbReference type="ARBA" id="ARBA00022692"/>
    </source>
</evidence>
<name>A0ABY9WN09_9BACT</name>
<evidence type="ECO:0000256" key="5">
    <source>
        <dbReference type="SAM" id="Phobius"/>
    </source>
</evidence>
<evidence type="ECO:0000256" key="4">
    <source>
        <dbReference type="ARBA" id="ARBA00023136"/>
    </source>
</evidence>
<organism evidence="6 7">
    <name type="scientific">Archangium minus</name>
    <dbReference type="NCBI Taxonomy" id="83450"/>
    <lineage>
        <taxon>Bacteria</taxon>
        <taxon>Pseudomonadati</taxon>
        <taxon>Myxococcota</taxon>
        <taxon>Myxococcia</taxon>
        <taxon>Myxococcales</taxon>
        <taxon>Cystobacterineae</taxon>
        <taxon>Archangiaceae</taxon>
        <taxon>Archangium</taxon>
    </lineage>
</organism>
<keyword evidence="4 5" id="KW-0472">Membrane</keyword>
<feature type="transmembrane region" description="Helical" evidence="5">
    <location>
        <begin position="56"/>
        <end position="89"/>
    </location>
</feature>
<gene>
    <name evidence="6" type="ORF">F0U60_06840</name>
</gene>
<keyword evidence="2 5" id="KW-0812">Transmembrane</keyword>
<dbReference type="EMBL" id="CP043494">
    <property type="protein sequence ID" value="WNG43845.1"/>
    <property type="molecule type" value="Genomic_DNA"/>
</dbReference>
<accession>A0ABY9WN09</accession>
<comment type="subcellular location">
    <subcellularLocation>
        <location evidence="1">Membrane</location>
        <topology evidence="1">Multi-pass membrane protein</topology>
    </subcellularLocation>
</comment>
<sequence>MSPRDSARFVESPHRFALRVIAGVVFVFLGQVKFFASIHLGTDAVVLPRGPEGFAIYLSAIGVPFPLFNAYMVCWVEMVCGMLLMVAAFLPRSFSLHLTRLTALPLMVDMLVAFFTVGLPNALGHPVRMNNIAVTTQAWRLPLEVALLLISFYLVVNPMPSFQVRASGEATT</sequence>
<dbReference type="InterPro" id="IPR032808">
    <property type="entry name" value="DoxX"/>
</dbReference>
<dbReference type="RefSeq" id="WP_395815612.1">
    <property type="nucleotide sequence ID" value="NZ_CP043494.1"/>
</dbReference>
<proteinExistence type="predicted"/>
<evidence type="ECO:0000256" key="3">
    <source>
        <dbReference type="ARBA" id="ARBA00022989"/>
    </source>
</evidence>